<accession>A0A5C7I9I7</accession>
<evidence type="ECO:0000313" key="4">
    <source>
        <dbReference type="Proteomes" id="UP000323000"/>
    </source>
</evidence>
<proteinExistence type="predicted"/>
<feature type="domain" description="KIB1-4 beta-propeller" evidence="2">
    <location>
        <begin position="407"/>
        <end position="596"/>
    </location>
</feature>
<sequence>MGAYNPALLEWKTHPYPPIEVNNLYLIESPEDGNLFLVPYLGSNSVFRFDRSRMKWFRVGNFMYSDHHKQIEIENLNSIMVFYGADNSSISLTAEGEASELANTVHNGFWLVVYRGRKGESRAQIGNWVVAEFYNWVDQDVSRRVYVDVSGPGDTTWSNLRLDDRFRGLISSVAYLKGVFYCVFQYRFLELPHIATYNLALQEWKIYRCPPFIQRFNLRPHPDVELIDSPDDDGKILVSYCYGEGYVCVFRFDQSQMKWFRIENFMSDSLYNEYQQFKSENLNNRVLFCSSVINNISLRPAAEGEASELAKQLVGYRRCISTSSGERLYYTDQIRFRAVCKNWRSNIYDNIKFADKLPWIMGYKATNKEILSSSIFFLYEPSLKRRYRLKKRILIGAELRASKYGCGEIIKLPTELEHMENINQATFSAAPTSSDCVIFVIFLSNNRADLNSVFTSRLRDTTWRGFCFHGYYGQLIYNMAYANGVFYCAFHVGTGIMGAYNPALLEWKTHPYPPIFQRPYDQYHIFLIESPEDGNLLLYCGSNCVFRFDQSQLKWFRVGNFMYCSDHDHEQIEIENLNNRMIFYGVDNSSISVTAEGEASELANTIHNAFGLCVSTGSRVCVDVSGFKNFFKRDNDIPQTSVSSSPSDKLPWIICYDEVLHNQFSSSSFYLYEPSQKRSYLLKNKFLARAVLHASKFGWLLLSKEKYSPYSSIYFFFYCPFTGEIIQLPKLVMHIINRATFSTAPTSSDCVIFVFHSRSYEPHEFANKFCVSTCSPRDTTWSNLSFNGYFGRQIKKVAYAKGVFYCDFYPFFNRMGAYNPALKEWKTHPYPLGLGFQGHNALDHHLDLIDSPDDGNILLLSYCLSKPHVICVFKFDQSQMKWFRIENFISGSSYKEDNNQQVEIETLNSRILFCSSSFNSISLPAEGEASELADTIHWCTIKECNSRSGCRQRCIDHLVYGKSKVWIQPRRAHKFMTTSMDKPDCWEKFRFFIIGSIVLFWITIYIYSGWGK</sequence>
<dbReference type="PANTHER" id="PTHR33127">
    <property type="entry name" value="TRANSMEMBRANE PROTEIN"/>
    <property type="match status" value="1"/>
</dbReference>
<organism evidence="3 4">
    <name type="scientific">Acer yangbiense</name>
    <dbReference type="NCBI Taxonomy" id="1000413"/>
    <lineage>
        <taxon>Eukaryota</taxon>
        <taxon>Viridiplantae</taxon>
        <taxon>Streptophyta</taxon>
        <taxon>Embryophyta</taxon>
        <taxon>Tracheophyta</taxon>
        <taxon>Spermatophyta</taxon>
        <taxon>Magnoliopsida</taxon>
        <taxon>eudicotyledons</taxon>
        <taxon>Gunneridae</taxon>
        <taxon>Pentapetalae</taxon>
        <taxon>rosids</taxon>
        <taxon>malvids</taxon>
        <taxon>Sapindales</taxon>
        <taxon>Sapindaceae</taxon>
        <taxon>Hippocastanoideae</taxon>
        <taxon>Acereae</taxon>
        <taxon>Acer</taxon>
    </lineage>
</organism>
<evidence type="ECO:0000259" key="2">
    <source>
        <dbReference type="Pfam" id="PF03478"/>
    </source>
</evidence>
<feature type="transmembrane region" description="Helical" evidence="1">
    <location>
        <begin position="989"/>
        <end position="1007"/>
    </location>
</feature>
<keyword evidence="1" id="KW-1133">Transmembrane helix</keyword>
<dbReference type="PANTHER" id="PTHR33127:SF5">
    <property type="entry name" value="TRANSMEMBRANE PROTEIN"/>
    <property type="match status" value="1"/>
</dbReference>
<evidence type="ECO:0000313" key="3">
    <source>
        <dbReference type="EMBL" id="TXG65844.1"/>
    </source>
</evidence>
<dbReference type="EMBL" id="VAHF01000003">
    <property type="protein sequence ID" value="TXG65844.1"/>
    <property type="molecule type" value="Genomic_DNA"/>
</dbReference>
<keyword evidence="1" id="KW-0472">Membrane</keyword>
<feature type="domain" description="KIB1-4 beta-propeller" evidence="2">
    <location>
        <begin position="672"/>
        <end position="925"/>
    </location>
</feature>
<dbReference type="AlphaFoldDB" id="A0A5C7I9I7"/>
<dbReference type="InterPro" id="IPR005174">
    <property type="entry name" value="KIB1-4_b-propeller"/>
</dbReference>
<dbReference type="OrthoDB" id="1863935at2759"/>
<gene>
    <name evidence="3" type="ORF">EZV62_007119</name>
</gene>
<evidence type="ECO:0000256" key="1">
    <source>
        <dbReference type="SAM" id="Phobius"/>
    </source>
</evidence>
<dbReference type="Pfam" id="PF03478">
    <property type="entry name" value="Beta-prop_KIB1-4"/>
    <property type="match status" value="2"/>
</dbReference>
<reference evidence="4" key="1">
    <citation type="journal article" date="2019" name="Gigascience">
        <title>De novo genome assembly of the endangered Acer yangbiense, a plant species with extremely small populations endemic to Yunnan Province, China.</title>
        <authorList>
            <person name="Yang J."/>
            <person name="Wariss H.M."/>
            <person name="Tao L."/>
            <person name="Zhang R."/>
            <person name="Yun Q."/>
            <person name="Hollingsworth P."/>
            <person name="Dao Z."/>
            <person name="Luo G."/>
            <person name="Guo H."/>
            <person name="Ma Y."/>
            <person name="Sun W."/>
        </authorList>
    </citation>
    <scope>NUCLEOTIDE SEQUENCE [LARGE SCALE GENOMIC DNA]</scope>
    <source>
        <strain evidence="4">cv. Malutang</strain>
    </source>
</reference>
<protein>
    <recommendedName>
        <fullName evidence="2">KIB1-4 beta-propeller domain-containing protein</fullName>
    </recommendedName>
</protein>
<keyword evidence="1" id="KW-0812">Transmembrane</keyword>
<name>A0A5C7I9I7_9ROSI</name>
<keyword evidence="4" id="KW-1185">Reference proteome</keyword>
<comment type="caution">
    <text evidence="3">The sequence shown here is derived from an EMBL/GenBank/DDBJ whole genome shotgun (WGS) entry which is preliminary data.</text>
</comment>
<dbReference type="Proteomes" id="UP000323000">
    <property type="component" value="Chromosome 3"/>
</dbReference>